<protein>
    <submittedName>
        <fullName evidence="2">Glyoxylase-like metal-dependent hydrolase (Beta-lactamase superfamily II)</fullName>
    </submittedName>
</protein>
<proteinExistence type="predicted"/>
<evidence type="ECO:0000259" key="1">
    <source>
        <dbReference type="SMART" id="SM00849"/>
    </source>
</evidence>
<dbReference type="InterPro" id="IPR001279">
    <property type="entry name" value="Metallo-B-lactamas"/>
</dbReference>
<dbReference type="EMBL" id="QJJQ01000001">
    <property type="protein sequence ID" value="PXW90335.1"/>
    <property type="molecule type" value="Genomic_DNA"/>
</dbReference>
<comment type="caution">
    <text evidence="2">The sequence shown here is derived from an EMBL/GenBank/DDBJ whole genome shotgun (WGS) entry which is preliminary data.</text>
</comment>
<evidence type="ECO:0000313" key="2">
    <source>
        <dbReference type="EMBL" id="PXW90335.1"/>
    </source>
</evidence>
<dbReference type="AlphaFoldDB" id="A0A2V3WDQ4"/>
<dbReference type="SMART" id="SM00849">
    <property type="entry name" value="Lactamase_B"/>
    <property type="match status" value="1"/>
</dbReference>
<keyword evidence="3" id="KW-1185">Reference proteome</keyword>
<evidence type="ECO:0000313" key="3">
    <source>
        <dbReference type="Proteomes" id="UP000247978"/>
    </source>
</evidence>
<reference evidence="2 3" key="1">
    <citation type="submission" date="2018-05" db="EMBL/GenBank/DDBJ databases">
        <title>Genomic Encyclopedia of Type Strains, Phase IV (KMG-IV): sequencing the most valuable type-strain genomes for metagenomic binning, comparative biology and taxonomic classification.</title>
        <authorList>
            <person name="Goeker M."/>
        </authorList>
    </citation>
    <scope>NUCLEOTIDE SEQUENCE [LARGE SCALE GENOMIC DNA]</scope>
    <source>
        <strain evidence="2 3">DSM 28556</strain>
    </source>
</reference>
<dbReference type="OrthoDB" id="9761531at2"/>
<dbReference type="PANTHER" id="PTHR23131">
    <property type="entry name" value="ENDORIBONUCLEASE LACTB2"/>
    <property type="match status" value="1"/>
</dbReference>
<gene>
    <name evidence="2" type="ORF">DFR56_101247</name>
</gene>
<organism evidence="2 3">
    <name type="scientific">Pseudogracilibacillus auburnensis</name>
    <dbReference type="NCBI Taxonomy" id="1494959"/>
    <lineage>
        <taxon>Bacteria</taxon>
        <taxon>Bacillati</taxon>
        <taxon>Bacillota</taxon>
        <taxon>Bacilli</taxon>
        <taxon>Bacillales</taxon>
        <taxon>Bacillaceae</taxon>
        <taxon>Pseudogracilibacillus</taxon>
    </lineage>
</organism>
<dbReference type="InterPro" id="IPR036866">
    <property type="entry name" value="RibonucZ/Hydroxyglut_hydro"/>
</dbReference>
<dbReference type="Proteomes" id="UP000247978">
    <property type="component" value="Unassembled WGS sequence"/>
</dbReference>
<dbReference type="GO" id="GO:0016787">
    <property type="term" value="F:hydrolase activity"/>
    <property type="evidence" value="ECO:0007669"/>
    <property type="project" value="UniProtKB-KW"/>
</dbReference>
<dbReference type="SUPFAM" id="SSF56281">
    <property type="entry name" value="Metallo-hydrolase/oxidoreductase"/>
    <property type="match status" value="1"/>
</dbReference>
<dbReference type="PANTHER" id="PTHR23131:SF4">
    <property type="entry name" value="METALLO-BETA-LACTAMASE SUPERFAMILY POTEIN"/>
    <property type="match status" value="1"/>
</dbReference>
<keyword evidence="2" id="KW-0378">Hydrolase</keyword>
<dbReference type="Pfam" id="PF00753">
    <property type="entry name" value="Lactamase_B"/>
    <property type="match status" value="1"/>
</dbReference>
<dbReference type="RefSeq" id="WP_110393602.1">
    <property type="nucleotide sequence ID" value="NZ_JBHUHB010000001.1"/>
</dbReference>
<name>A0A2V3WDQ4_9BACI</name>
<feature type="domain" description="Metallo-beta-lactamase" evidence="1">
    <location>
        <begin position="23"/>
        <end position="237"/>
    </location>
</feature>
<accession>A0A2V3WDQ4</accession>
<dbReference type="InterPro" id="IPR050662">
    <property type="entry name" value="Sec-metab_biosynth-thioest"/>
</dbReference>
<sequence length="322" mass="37236">MKVSIKTPTIHPIIVPTTSSLKTFNFYLVENEEKLFLVDAGVNTDECWHAFINTLKQTGRKMDEIDAIIITHNHADHIGLVNKIRSKMDIPLYAHQDAITRLKRETPFLQKRVHFFENLYKEMGCKEEASDQLERLKRSIEKNKHQIITGEINTLLDGDEIFGFRIIEVPGHAPDHIVLYHEGSGIMLVGDHIIEHSPSNALVELGKNGDRIRSLYLYEQSLQKLLQLRGTIAYSGHGAVIHNPHQVIENKLRRIERKAERIKRLLSYPKTAAAIAKRLYKERYIPLLPLVMSEVIGHLDRLELMGEVRIEQRDHVYYYKVD</sequence>
<dbReference type="Gene3D" id="3.60.15.10">
    <property type="entry name" value="Ribonuclease Z/Hydroxyacylglutathione hydrolase-like"/>
    <property type="match status" value="1"/>
</dbReference>